<dbReference type="AlphaFoldDB" id="A0AA40AD74"/>
<dbReference type="RefSeq" id="XP_060295035.1">
    <property type="nucleotide sequence ID" value="XM_060448014.1"/>
</dbReference>
<proteinExistence type="predicted"/>
<dbReference type="EMBL" id="JAUIRO010000005">
    <property type="protein sequence ID" value="KAK0713712.1"/>
    <property type="molecule type" value="Genomic_DNA"/>
</dbReference>
<gene>
    <name evidence="2" type="ORF">B0T26DRAFT_873784</name>
</gene>
<evidence type="ECO:0000313" key="3">
    <source>
        <dbReference type="Proteomes" id="UP001172101"/>
    </source>
</evidence>
<name>A0AA40AD74_9PEZI</name>
<feature type="compositionally biased region" description="Low complexity" evidence="1">
    <location>
        <begin position="78"/>
        <end position="90"/>
    </location>
</feature>
<sequence>MARPEHGFVVARVLCSIMGETFGPHNMRLVTLYNFEKDLAKAQSEGLLKLAKVRNPLADMSARLLVKLDDDFIKQQKTTRTTSKTGSLSSPAPPPLNTKQERFSVHIKSHGTFLYRYPDEDDSFKWVNQTFEFASSKNPFECVHDTEKDTYSPKSALFQSEQLALQISGGAGDLHEPLPLQCPLGV</sequence>
<evidence type="ECO:0000313" key="2">
    <source>
        <dbReference type="EMBL" id="KAK0713712.1"/>
    </source>
</evidence>
<dbReference type="Proteomes" id="UP001172101">
    <property type="component" value="Unassembled WGS sequence"/>
</dbReference>
<feature type="region of interest" description="Disordered" evidence="1">
    <location>
        <begin position="77"/>
        <end position="100"/>
    </location>
</feature>
<comment type="caution">
    <text evidence="2">The sequence shown here is derived from an EMBL/GenBank/DDBJ whole genome shotgun (WGS) entry which is preliminary data.</text>
</comment>
<evidence type="ECO:0000256" key="1">
    <source>
        <dbReference type="SAM" id="MobiDB-lite"/>
    </source>
</evidence>
<organism evidence="2 3">
    <name type="scientific">Lasiosphaeria miniovina</name>
    <dbReference type="NCBI Taxonomy" id="1954250"/>
    <lineage>
        <taxon>Eukaryota</taxon>
        <taxon>Fungi</taxon>
        <taxon>Dikarya</taxon>
        <taxon>Ascomycota</taxon>
        <taxon>Pezizomycotina</taxon>
        <taxon>Sordariomycetes</taxon>
        <taxon>Sordariomycetidae</taxon>
        <taxon>Sordariales</taxon>
        <taxon>Lasiosphaeriaceae</taxon>
        <taxon>Lasiosphaeria</taxon>
    </lineage>
</organism>
<dbReference type="GeneID" id="85331284"/>
<protein>
    <submittedName>
        <fullName evidence="2">Uncharacterized protein</fullName>
    </submittedName>
</protein>
<reference evidence="2" key="1">
    <citation type="submission" date="2023-06" db="EMBL/GenBank/DDBJ databases">
        <title>Genome-scale phylogeny and comparative genomics of the fungal order Sordariales.</title>
        <authorList>
            <consortium name="Lawrence Berkeley National Laboratory"/>
            <person name="Hensen N."/>
            <person name="Bonometti L."/>
            <person name="Westerberg I."/>
            <person name="Brannstrom I.O."/>
            <person name="Guillou S."/>
            <person name="Cros-Aarteil S."/>
            <person name="Calhoun S."/>
            <person name="Haridas S."/>
            <person name="Kuo A."/>
            <person name="Mondo S."/>
            <person name="Pangilinan J."/>
            <person name="Riley R."/>
            <person name="LaButti K."/>
            <person name="Andreopoulos B."/>
            <person name="Lipzen A."/>
            <person name="Chen C."/>
            <person name="Yanf M."/>
            <person name="Daum C."/>
            <person name="Ng V."/>
            <person name="Clum A."/>
            <person name="Steindorff A."/>
            <person name="Ohm R."/>
            <person name="Martin F."/>
            <person name="Silar P."/>
            <person name="Natvig D."/>
            <person name="Lalanne C."/>
            <person name="Gautier V."/>
            <person name="Ament-velasquez S.L."/>
            <person name="Kruys A."/>
            <person name="Hutchinson M.I."/>
            <person name="Powell A.J."/>
            <person name="Barry K."/>
            <person name="Miller A.N."/>
            <person name="Grigoriev I.V."/>
            <person name="Debuchy R."/>
            <person name="Gladieux P."/>
            <person name="Thoren M.H."/>
            <person name="Johannesson H."/>
        </authorList>
    </citation>
    <scope>NUCLEOTIDE SEQUENCE</scope>
    <source>
        <strain evidence="2">SMH2392-1A</strain>
    </source>
</reference>
<keyword evidence="3" id="KW-1185">Reference proteome</keyword>
<accession>A0AA40AD74</accession>